<proteinExistence type="predicted"/>
<sequence>MRQLPKILLSLALSALVGMGFAQTPETVSQVDSVFLHPYIDIDERRDQPVRHRYVHGGFEGTETRFSFYFPPEEHYQGRFFQYITPFPDNENLSQGKKGEEDMIGFSIASGAYFVETNGGGRTDFSNPQANDATIGAYRANAASAQFSRKVAQEFYGGERPFGYSFGGSGGAYRTVGGIENTKCVWDGAVPYVMGSPMAIPNSFTIRMHAMRVLKDKFPQIVAAMEPGGSGDPYQGLNEEEKAALLEATQMGFPLQSWYGYKEMGIHGFLVLYQGVVMADKGYFEKDFWNTPGYLGANPPESLRKARIQAKSKIKASIGLEKAISLGIKEPISEADRGSADLAWKSMGGEAGGMPVAFELEDSLPDVGFLGGDLIIQSGEADGVVLQITDVIGNKVVLGPTNSPATLFKIKTGDQVQVDNSNFLAVQTYHRHQVPGSEYTAWDQFRGEDGQPIYPQRPFLIGPLFTRGAAGSIPTGKFEGKMILLGSLWDREAYPWQQAWYHDRVKEHLGEKAQDHFRLWYTDHAIHGDASGQLDDNTRVVSYLGVLQQALRDLSQWVEKGVSPAPSTAYEVVNGGQVNIPENASERAGIQATVHATVNGNDHTGISKGEPLVFVAKVEIPKNAGKLVYAAWDFDGSGEFKNEIELSTAKISSDGSEVTLTFNHLFEKSGTYYPSLRIATQREGDVQTPFTRILNLDRVKVTVKE</sequence>
<evidence type="ECO:0000256" key="1">
    <source>
        <dbReference type="SAM" id="SignalP"/>
    </source>
</evidence>
<protein>
    <recommendedName>
        <fullName evidence="4">PKD domain-containing protein</fullName>
    </recommendedName>
</protein>
<evidence type="ECO:0000313" key="3">
    <source>
        <dbReference type="Proteomes" id="UP000664317"/>
    </source>
</evidence>
<reference evidence="2 3" key="1">
    <citation type="submission" date="2021-03" db="EMBL/GenBank/DDBJ databases">
        <title>novel species isolated from a fishpond in China.</title>
        <authorList>
            <person name="Lu H."/>
            <person name="Cai Z."/>
        </authorList>
    </citation>
    <scope>NUCLEOTIDE SEQUENCE [LARGE SCALE GENOMIC DNA]</scope>
    <source>
        <strain evidence="2 3">H41</strain>
    </source>
</reference>
<gene>
    <name evidence="2" type="ORF">J0A68_17590</name>
</gene>
<evidence type="ECO:0000313" key="2">
    <source>
        <dbReference type="EMBL" id="MBN7812772.1"/>
    </source>
</evidence>
<name>A0ABS3C6N1_9BACT</name>
<evidence type="ECO:0008006" key="4">
    <source>
        <dbReference type="Google" id="ProtNLM"/>
    </source>
</evidence>
<comment type="caution">
    <text evidence="2">The sequence shown here is derived from an EMBL/GenBank/DDBJ whole genome shotgun (WGS) entry which is preliminary data.</text>
</comment>
<accession>A0ABS3C6N1</accession>
<dbReference type="Proteomes" id="UP000664317">
    <property type="component" value="Unassembled WGS sequence"/>
</dbReference>
<keyword evidence="3" id="KW-1185">Reference proteome</keyword>
<organism evidence="2 3">
    <name type="scientific">Algoriphagus oliviformis</name>
    <dbReference type="NCBI Taxonomy" id="2811231"/>
    <lineage>
        <taxon>Bacteria</taxon>
        <taxon>Pseudomonadati</taxon>
        <taxon>Bacteroidota</taxon>
        <taxon>Cytophagia</taxon>
        <taxon>Cytophagales</taxon>
        <taxon>Cyclobacteriaceae</taxon>
        <taxon>Algoriphagus</taxon>
    </lineage>
</organism>
<dbReference type="EMBL" id="JAFKCT010000008">
    <property type="protein sequence ID" value="MBN7812772.1"/>
    <property type="molecule type" value="Genomic_DNA"/>
</dbReference>
<feature type="signal peptide" evidence="1">
    <location>
        <begin position="1"/>
        <end position="22"/>
    </location>
</feature>
<feature type="chain" id="PRO_5047447354" description="PKD domain-containing protein" evidence="1">
    <location>
        <begin position="23"/>
        <end position="705"/>
    </location>
</feature>
<dbReference type="RefSeq" id="WP_206579540.1">
    <property type="nucleotide sequence ID" value="NZ_JAFKCT010000008.1"/>
</dbReference>
<keyword evidence="1" id="KW-0732">Signal</keyword>